<evidence type="ECO:0000259" key="1">
    <source>
        <dbReference type="SMART" id="SM00507"/>
    </source>
</evidence>
<keyword evidence="2" id="KW-0378">Hydrolase</keyword>
<dbReference type="Gene3D" id="1.10.30.50">
    <property type="match status" value="1"/>
</dbReference>
<comment type="caution">
    <text evidence="2">The sequence shown here is derived from an EMBL/GenBank/DDBJ whole genome shotgun (WGS) entry which is preliminary data.</text>
</comment>
<dbReference type="GO" id="GO:0004519">
    <property type="term" value="F:endonuclease activity"/>
    <property type="evidence" value="ECO:0007669"/>
    <property type="project" value="UniProtKB-KW"/>
</dbReference>
<dbReference type="SMART" id="SM00507">
    <property type="entry name" value="HNHc"/>
    <property type="match status" value="1"/>
</dbReference>
<accession>A0ABU6DSW6</accession>
<organism evidence="2 3">
    <name type="scientific">Acinetobacter pollinis</name>
    <dbReference type="NCBI Taxonomy" id="2605270"/>
    <lineage>
        <taxon>Bacteria</taxon>
        <taxon>Pseudomonadati</taxon>
        <taxon>Pseudomonadota</taxon>
        <taxon>Gammaproteobacteria</taxon>
        <taxon>Moraxellales</taxon>
        <taxon>Moraxellaceae</taxon>
        <taxon>Acinetobacter</taxon>
    </lineage>
</organism>
<dbReference type="InterPro" id="IPR002711">
    <property type="entry name" value="HNH"/>
</dbReference>
<keyword evidence="2" id="KW-0540">Nuclease</keyword>
<name>A0ABU6DSW6_9GAMM</name>
<gene>
    <name evidence="2" type="ORF">I2F25_02810</name>
</gene>
<proteinExistence type="predicted"/>
<dbReference type="RefSeq" id="WP_325774579.1">
    <property type="nucleotide sequence ID" value="NZ_VTDN01000002.1"/>
</dbReference>
<evidence type="ECO:0000313" key="3">
    <source>
        <dbReference type="Proteomes" id="UP001339883"/>
    </source>
</evidence>
<dbReference type="EMBL" id="VTDN01000002">
    <property type="protein sequence ID" value="MEB5475998.1"/>
    <property type="molecule type" value="Genomic_DNA"/>
</dbReference>
<dbReference type="CDD" id="cd00085">
    <property type="entry name" value="HNHc"/>
    <property type="match status" value="1"/>
</dbReference>
<dbReference type="Pfam" id="PF01844">
    <property type="entry name" value="HNH"/>
    <property type="match status" value="1"/>
</dbReference>
<dbReference type="Proteomes" id="UP001339883">
    <property type="component" value="Unassembled WGS sequence"/>
</dbReference>
<feature type="domain" description="HNH nuclease" evidence="1">
    <location>
        <begin position="40"/>
        <end position="95"/>
    </location>
</feature>
<dbReference type="InterPro" id="IPR003615">
    <property type="entry name" value="HNH_nuc"/>
</dbReference>
<sequence length="242" mass="27981">MIKLDRAERPAYLSDDKVDELTNLFKSDKKHTVWKHKDIHSALLISSNDKCAFCESALQISSAYMEIEHFKPKDDFPDNVVEWGNLLPSCKRCNTKKGTHNVVNEPIINPFDIDPKKHLTQEGCRIYFKDHLGKTTREVLDLNDKRLVQPRFEIWNYIRSKLEEIWEDLESKNKLTKRDTNKLRGLLVSCQADKPFSSFASASFLGCPDHLAVVEKLKSSSLWDDDIDDLYQKLAALALDKR</sequence>
<keyword evidence="2" id="KW-0255">Endonuclease</keyword>
<evidence type="ECO:0000313" key="2">
    <source>
        <dbReference type="EMBL" id="MEB5475998.1"/>
    </source>
</evidence>
<protein>
    <submittedName>
        <fullName evidence="2">HNH endonuclease</fullName>
    </submittedName>
</protein>
<reference evidence="2 3" key="1">
    <citation type="submission" date="2019-08" db="EMBL/GenBank/DDBJ databases">
        <title>Five species of Acinetobacter isolated from floral nectar and animal pollinators.</title>
        <authorList>
            <person name="Hendry T.A."/>
        </authorList>
    </citation>
    <scope>NUCLEOTIDE SEQUENCE [LARGE SCALE GENOMIC DNA]</scope>
    <source>
        <strain evidence="2 3">MD18.27</strain>
    </source>
</reference>
<keyword evidence="3" id="KW-1185">Reference proteome</keyword>